<dbReference type="Proteomes" id="UP001374893">
    <property type="component" value="Chromosome"/>
</dbReference>
<accession>A0ABM7RPM0</accession>
<keyword evidence="2" id="KW-1185">Reference proteome</keyword>
<dbReference type="RefSeq" id="WP_338685761.1">
    <property type="nucleotide sequence ID" value="NZ_AP024702.1"/>
</dbReference>
<organism evidence="1 2">
    <name type="scientific">Haloferula helveola</name>
    <dbReference type="NCBI Taxonomy" id="490095"/>
    <lineage>
        <taxon>Bacteria</taxon>
        <taxon>Pseudomonadati</taxon>
        <taxon>Verrucomicrobiota</taxon>
        <taxon>Verrucomicrobiia</taxon>
        <taxon>Verrucomicrobiales</taxon>
        <taxon>Verrucomicrobiaceae</taxon>
        <taxon>Haloferula</taxon>
    </lineage>
</organism>
<name>A0ABM7RPM0_9BACT</name>
<reference evidence="1 2" key="1">
    <citation type="submission" date="2021-06" db="EMBL/GenBank/DDBJ databases">
        <title>Complete genome of Haloferula helveola possessing various polysaccharide degrading enzymes.</title>
        <authorList>
            <person name="Takami H."/>
            <person name="Huang C."/>
            <person name="Hamasaki K."/>
        </authorList>
    </citation>
    <scope>NUCLEOTIDE SEQUENCE [LARGE SCALE GENOMIC DNA]</scope>
    <source>
        <strain evidence="1 2">CN-1</strain>
    </source>
</reference>
<dbReference type="SUPFAM" id="SSF53474">
    <property type="entry name" value="alpha/beta-Hydrolases"/>
    <property type="match status" value="1"/>
</dbReference>
<evidence type="ECO:0000313" key="1">
    <source>
        <dbReference type="EMBL" id="BCX49253.1"/>
    </source>
</evidence>
<dbReference type="Pfam" id="PF02450">
    <property type="entry name" value="LCAT"/>
    <property type="match status" value="1"/>
</dbReference>
<gene>
    <name evidence="1" type="ORF">HAHE_31610</name>
</gene>
<dbReference type="InterPro" id="IPR003386">
    <property type="entry name" value="LACT/PDAT_acylTrfase"/>
</dbReference>
<sequence length="430" mass="48167">MKGPRFLTILAALGIVLPSGCANFRRLGEDLKFIDETSIVTAHVKNTSKQHQTFGLVVEWDREDNKVESADFAEVGPVGVFGFVVKEKDNQYLMAFSDRNDNGRYDSSDPAWIHSDSSGNPVPVRIDPETDKARVEGSLSSSTRLPNDLVEAAREFRGARTTEEAATGWSIPVDLGTIADLDAPKFSSERGSQGYWEPAAYPMETGIGIYFLQKYEPNRTPVLFVYGAAGSPQDWRTFFNKIDRKKYQPWFFHYPTGRRLDELGSSLNRAVELLQAYYGFNKMHVVAHSMGGLVSRDFIVKNRRDGNRYISRYVTISTPWGGQDFAKSGVKHAPSVVPSWYDMVPGSDFQRDIFDDKLKGKVPHLLFYGHRAKRSFTLPEENDGTVSVASQTDEKATSDAVGVHGYDEDHVSILSNDDVLRRTFRHLDGG</sequence>
<dbReference type="PANTHER" id="PTHR37946">
    <property type="entry name" value="SLL1969 PROTEIN"/>
    <property type="match status" value="1"/>
</dbReference>
<proteinExistence type="predicted"/>
<dbReference type="PANTHER" id="PTHR37946:SF1">
    <property type="entry name" value="SLL1969 PROTEIN"/>
    <property type="match status" value="1"/>
</dbReference>
<protein>
    <submittedName>
        <fullName evidence="1">Uncharacterized protein</fullName>
    </submittedName>
</protein>
<dbReference type="Gene3D" id="3.40.50.1820">
    <property type="entry name" value="alpha/beta hydrolase"/>
    <property type="match status" value="1"/>
</dbReference>
<dbReference type="InterPro" id="IPR029058">
    <property type="entry name" value="AB_hydrolase_fold"/>
</dbReference>
<dbReference type="EMBL" id="AP024702">
    <property type="protein sequence ID" value="BCX49253.1"/>
    <property type="molecule type" value="Genomic_DNA"/>
</dbReference>
<evidence type="ECO:0000313" key="2">
    <source>
        <dbReference type="Proteomes" id="UP001374893"/>
    </source>
</evidence>